<dbReference type="EMBL" id="KE343734">
    <property type="protein sequence ID" value="EXB39768.1"/>
    <property type="molecule type" value="Genomic_DNA"/>
</dbReference>
<dbReference type="STRING" id="981085.W9QL75"/>
<dbReference type="GO" id="GO:0016020">
    <property type="term" value="C:membrane"/>
    <property type="evidence" value="ECO:0007669"/>
    <property type="project" value="UniProtKB-SubCell"/>
</dbReference>
<dbReference type="InterPro" id="IPR001902">
    <property type="entry name" value="SLC26A/SulP_fam"/>
</dbReference>
<evidence type="ECO:0000256" key="3">
    <source>
        <dbReference type="ARBA" id="ARBA00022989"/>
    </source>
</evidence>
<keyword evidence="2 5" id="KW-0812">Transmembrane</keyword>
<evidence type="ECO:0000313" key="7">
    <source>
        <dbReference type="EMBL" id="EXB39768.1"/>
    </source>
</evidence>
<keyword evidence="3 5" id="KW-1133">Transmembrane helix</keyword>
<feature type="transmembrane region" description="Helical" evidence="5">
    <location>
        <begin position="29"/>
        <end position="51"/>
    </location>
</feature>
<dbReference type="Pfam" id="PF00916">
    <property type="entry name" value="Sulfate_transp"/>
    <property type="match status" value="1"/>
</dbReference>
<evidence type="ECO:0000259" key="6">
    <source>
        <dbReference type="Pfam" id="PF00916"/>
    </source>
</evidence>
<evidence type="ECO:0000256" key="2">
    <source>
        <dbReference type="ARBA" id="ARBA00022692"/>
    </source>
</evidence>
<reference evidence="8" key="1">
    <citation type="submission" date="2013-01" db="EMBL/GenBank/DDBJ databases">
        <title>Draft Genome Sequence of a Mulberry Tree, Morus notabilis C.K. Schneid.</title>
        <authorList>
            <person name="He N."/>
            <person name="Zhao S."/>
        </authorList>
    </citation>
    <scope>NUCLEOTIDE SEQUENCE</scope>
</reference>
<organism evidence="7 8">
    <name type="scientific">Morus notabilis</name>
    <dbReference type="NCBI Taxonomy" id="981085"/>
    <lineage>
        <taxon>Eukaryota</taxon>
        <taxon>Viridiplantae</taxon>
        <taxon>Streptophyta</taxon>
        <taxon>Embryophyta</taxon>
        <taxon>Tracheophyta</taxon>
        <taxon>Spermatophyta</taxon>
        <taxon>Magnoliopsida</taxon>
        <taxon>eudicotyledons</taxon>
        <taxon>Gunneridae</taxon>
        <taxon>Pentapetalae</taxon>
        <taxon>rosids</taxon>
        <taxon>fabids</taxon>
        <taxon>Rosales</taxon>
        <taxon>Moraceae</taxon>
        <taxon>Moreae</taxon>
        <taxon>Morus</taxon>
    </lineage>
</organism>
<feature type="transmembrane region" description="Helical" evidence="5">
    <location>
        <begin position="58"/>
        <end position="79"/>
    </location>
</feature>
<evidence type="ECO:0000313" key="8">
    <source>
        <dbReference type="Proteomes" id="UP000030645"/>
    </source>
</evidence>
<sequence>MGMDTAHAVIFRSSFSRTAVNFSSGSETLASNIAMSITVFISLQLLTEFVYYTPKAILASIILSALPGLIDLNGAYNVWKVDKLDFVACMAAFFGLLFSGVETSLLAARVFFRCNAQIDPRGLQKGTAAQSFPMQRKHFGCSQNISAAEKPIHHQKS</sequence>
<dbReference type="Proteomes" id="UP000030645">
    <property type="component" value="Unassembled WGS sequence"/>
</dbReference>
<keyword evidence="4 5" id="KW-0472">Membrane</keyword>
<dbReference type="PANTHER" id="PTHR11814">
    <property type="entry name" value="SULFATE TRANSPORTER"/>
    <property type="match status" value="1"/>
</dbReference>
<evidence type="ECO:0000256" key="4">
    <source>
        <dbReference type="ARBA" id="ARBA00023136"/>
    </source>
</evidence>
<name>W9QL75_9ROSA</name>
<protein>
    <submittedName>
        <fullName evidence="7">Sulfate transporter 2.2</fullName>
    </submittedName>
</protein>
<gene>
    <name evidence="7" type="ORF">L484_016612</name>
</gene>
<proteinExistence type="predicted"/>
<evidence type="ECO:0000256" key="5">
    <source>
        <dbReference type="SAM" id="Phobius"/>
    </source>
</evidence>
<evidence type="ECO:0000256" key="1">
    <source>
        <dbReference type="ARBA" id="ARBA00004141"/>
    </source>
</evidence>
<comment type="subcellular location">
    <subcellularLocation>
        <location evidence="1">Membrane</location>
        <topology evidence="1">Multi-pass membrane protein</topology>
    </subcellularLocation>
</comment>
<dbReference type="GO" id="GO:0055085">
    <property type="term" value="P:transmembrane transport"/>
    <property type="evidence" value="ECO:0007669"/>
    <property type="project" value="InterPro"/>
</dbReference>
<dbReference type="eggNOG" id="KOG0236">
    <property type="taxonomic scope" value="Eukaryota"/>
</dbReference>
<dbReference type="AlphaFoldDB" id="W9QL75"/>
<accession>W9QL75</accession>
<dbReference type="InterPro" id="IPR011547">
    <property type="entry name" value="SLC26A/SulP_dom"/>
</dbReference>
<feature type="domain" description="SLC26A/SulP transporter" evidence="6">
    <location>
        <begin position="8"/>
        <end position="92"/>
    </location>
</feature>
<keyword evidence="8" id="KW-1185">Reference proteome</keyword>
<feature type="transmembrane region" description="Helical" evidence="5">
    <location>
        <begin position="91"/>
        <end position="112"/>
    </location>
</feature>